<dbReference type="InterPro" id="IPR005950">
    <property type="entry name" value="ModA"/>
</dbReference>
<sequence length="264" mass="29094">MKKYSVLIFIIIMVVLSGCSSEEQDSDEKTELTISAAASLTDALLQLQDTFEKEHPEIQTSYNFGGSGSLRKQIEQGAPIDLFLSASSIDYEKLVEQQRVMEGEAILSNNLVLISDNEASVSSFDSFLAGEGTIAIGTPEVVPAGTYAQETLTNLGAWDTLENQNRLVTTKDVSQVLTLVREGAADVGIVYSSDVNRADNVHILQEFDKSLHSPIKYYAAIIDNGEENEAKLKAKETYYQFISSETAKKVFEEYGFQFTISVQK</sequence>
<accession>A0ABR5MJP0</accession>
<comment type="caution">
    <text evidence="4">The sequence shown here is derived from an EMBL/GenBank/DDBJ whole genome shotgun (WGS) entry which is preliminary data.</text>
</comment>
<keyword evidence="2" id="KW-0479">Metal-binding</keyword>
<proteinExistence type="inferred from homology"/>
<reference evidence="4 5" key="1">
    <citation type="submission" date="2015-07" db="EMBL/GenBank/DDBJ databases">
        <title>High-quality draft genome sequence of Oceanobacillus caeni HM6, a bacillus isolated from a human feces.</title>
        <authorList>
            <person name="Kumar J."/>
            <person name="Verma M.K."/>
            <person name="Pandey R."/>
            <person name="Bhambi M."/>
            <person name="Chauhan N."/>
        </authorList>
    </citation>
    <scope>NUCLEOTIDE SEQUENCE [LARGE SCALE GENOMIC DNA]</scope>
    <source>
        <strain evidence="4 5">HM6</strain>
    </source>
</reference>
<evidence type="ECO:0000313" key="5">
    <source>
        <dbReference type="Proteomes" id="UP000037854"/>
    </source>
</evidence>
<organism evidence="4 5">
    <name type="scientific">Oceanobacillus caeni</name>
    <dbReference type="NCBI Taxonomy" id="405946"/>
    <lineage>
        <taxon>Bacteria</taxon>
        <taxon>Bacillati</taxon>
        <taxon>Bacillota</taxon>
        <taxon>Bacilli</taxon>
        <taxon>Bacillales</taxon>
        <taxon>Bacillaceae</taxon>
        <taxon>Oceanobacillus</taxon>
    </lineage>
</organism>
<dbReference type="PROSITE" id="PS51257">
    <property type="entry name" value="PROKAR_LIPOPROTEIN"/>
    <property type="match status" value="1"/>
</dbReference>
<protein>
    <recommendedName>
        <fullName evidence="6">Molybdenum ABC transporter substrate-binding protein</fullName>
    </recommendedName>
</protein>
<dbReference type="NCBIfam" id="TIGR01256">
    <property type="entry name" value="modA"/>
    <property type="match status" value="1"/>
</dbReference>
<dbReference type="InterPro" id="IPR050682">
    <property type="entry name" value="ModA/WtpA"/>
</dbReference>
<dbReference type="Gene3D" id="3.40.190.10">
    <property type="entry name" value="Periplasmic binding protein-like II"/>
    <property type="match status" value="2"/>
</dbReference>
<dbReference type="PANTHER" id="PTHR30632:SF0">
    <property type="entry name" value="SULFATE-BINDING PROTEIN"/>
    <property type="match status" value="1"/>
</dbReference>
<keyword evidence="3" id="KW-0732">Signal</keyword>
<dbReference type="PANTHER" id="PTHR30632">
    <property type="entry name" value="MOLYBDATE-BINDING PERIPLASMIC PROTEIN"/>
    <property type="match status" value="1"/>
</dbReference>
<dbReference type="PIRSF" id="PIRSF004846">
    <property type="entry name" value="ModA"/>
    <property type="match status" value="1"/>
</dbReference>
<dbReference type="EMBL" id="LGTK01000022">
    <property type="protein sequence ID" value="KPH75819.1"/>
    <property type="molecule type" value="Genomic_DNA"/>
</dbReference>
<evidence type="ECO:0000256" key="2">
    <source>
        <dbReference type="ARBA" id="ARBA00022723"/>
    </source>
</evidence>
<dbReference type="SUPFAM" id="SSF53850">
    <property type="entry name" value="Periplasmic binding protein-like II"/>
    <property type="match status" value="1"/>
</dbReference>
<name>A0ABR5MJP0_9BACI</name>
<keyword evidence="5" id="KW-1185">Reference proteome</keyword>
<dbReference type="RefSeq" id="WP_060668360.1">
    <property type="nucleotide sequence ID" value="NZ_JARTGE010000016.1"/>
</dbReference>
<gene>
    <name evidence="4" type="ORF">AFL42_08220</name>
</gene>
<dbReference type="Proteomes" id="UP000037854">
    <property type="component" value="Unassembled WGS sequence"/>
</dbReference>
<dbReference type="Pfam" id="PF13531">
    <property type="entry name" value="SBP_bac_11"/>
    <property type="match status" value="1"/>
</dbReference>
<evidence type="ECO:0000256" key="1">
    <source>
        <dbReference type="ARBA" id="ARBA00009175"/>
    </source>
</evidence>
<evidence type="ECO:0000256" key="3">
    <source>
        <dbReference type="ARBA" id="ARBA00022729"/>
    </source>
</evidence>
<evidence type="ECO:0000313" key="4">
    <source>
        <dbReference type="EMBL" id="KPH75819.1"/>
    </source>
</evidence>
<evidence type="ECO:0008006" key="6">
    <source>
        <dbReference type="Google" id="ProtNLM"/>
    </source>
</evidence>
<comment type="similarity">
    <text evidence="1">Belongs to the bacterial solute-binding protein ModA family.</text>
</comment>